<evidence type="ECO:0000256" key="3">
    <source>
        <dbReference type="ARBA" id="ARBA00022679"/>
    </source>
</evidence>
<gene>
    <name evidence="6" type="ORF">Ahy_A08g040893</name>
</gene>
<name>A0A445C0X7_ARAHY</name>
<evidence type="ECO:0000313" key="6">
    <source>
        <dbReference type="EMBL" id="RYR44577.1"/>
    </source>
</evidence>
<keyword evidence="2" id="KW-0328">Glycosyltransferase</keyword>
<proteinExistence type="predicted"/>
<dbReference type="PANTHER" id="PTHR31042">
    <property type="entry name" value="CORE-2/I-BRANCHING BETA-1,6-N-ACETYLGLUCOSAMINYLTRANSFERASE FAMILY PROTEIN-RELATED"/>
    <property type="match status" value="1"/>
</dbReference>
<dbReference type="PANTHER" id="PTHR31042:SF60">
    <property type="entry name" value="CORE-2_I-BRANCHING BETA-1,6-N-ACETYLGLUCOSAMINYLTRANSFERASE FAMILY PROTEIN"/>
    <property type="match status" value="1"/>
</dbReference>
<dbReference type="OrthoDB" id="191334at2759"/>
<keyword evidence="3" id="KW-0808">Transferase</keyword>
<evidence type="ECO:0000256" key="4">
    <source>
        <dbReference type="ARBA" id="ARBA00023136"/>
    </source>
</evidence>
<dbReference type="STRING" id="3818.A0A445C0X7"/>
<keyword evidence="4" id="KW-0472">Membrane</keyword>
<dbReference type="Proteomes" id="UP000289738">
    <property type="component" value="Chromosome A08"/>
</dbReference>
<dbReference type="Gramene" id="arahy.Tifrunner.gnm2.ann2.Ah08g321600.1">
    <property type="protein sequence ID" value="arahy.Tifrunner.gnm2.ann2.Ah08g321600.1-CDS-1"/>
    <property type="gene ID" value="arahy.Tifrunner.gnm2.ann2.Ah08g321600"/>
</dbReference>
<dbReference type="GO" id="GO:0016757">
    <property type="term" value="F:glycosyltransferase activity"/>
    <property type="evidence" value="ECO:0007669"/>
    <property type="project" value="UniProtKB-KW"/>
</dbReference>
<dbReference type="AlphaFoldDB" id="A0A445C0X7"/>
<reference evidence="6 7" key="1">
    <citation type="submission" date="2019-01" db="EMBL/GenBank/DDBJ databases">
        <title>Sequencing of cultivated peanut Arachis hypogaea provides insights into genome evolution and oil improvement.</title>
        <authorList>
            <person name="Chen X."/>
        </authorList>
    </citation>
    <scope>NUCLEOTIDE SEQUENCE [LARGE SCALE GENOMIC DNA]</scope>
    <source>
        <strain evidence="7">cv. Fuhuasheng</strain>
        <tissue evidence="6">Leaves</tissue>
    </source>
</reference>
<comment type="subcellular location">
    <subcellularLocation>
        <location evidence="1">Membrane</location>
        <topology evidence="1">Single-pass type II membrane protein</topology>
    </subcellularLocation>
</comment>
<dbReference type="GO" id="GO:0016020">
    <property type="term" value="C:membrane"/>
    <property type="evidence" value="ECO:0007669"/>
    <property type="project" value="UniProtKB-SubCell"/>
</dbReference>
<protein>
    <recommendedName>
        <fullName evidence="8">Core-2/I-branching beta-1,6-N-acetylglucosaminyltransferase family protein</fullName>
    </recommendedName>
</protein>
<sequence length="382" mass="43747">MSPSINKCKSSSPLLRFKIQKLLLSNPLRFLLCAVLLCLPLVIVFTATTSTKNVTNRFIHNLPNNNTLQLTEYKEDEIEKELLRVASNTNPNPSSTNPKKLAFMFLTTSTLPFAPLWESFFKQAPKTHFTIYVHVDETSSIWKPHPFSVFHNRIIPSKPTARNSPTLAAAARRLLACALVDDPDNYIFILLSASCIPLHSFRFTYHTLANSNKSFIEMTPQDLGSFYRWVVRGAHVMLPEVRYEEFRTGSQFWSLTRKHAMLIVSDTRVWSKFKLPCLFYFLEICYPEESYFPTLMNMLDTKGCVHATLTYVDWTGSDGGHPRMFEKDEIGPQLISALRTARPKYGEDDDGKRHDPFLFARKFSSDSLQALMAIADHVIFKD</sequence>
<evidence type="ECO:0008006" key="8">
    <source>
        <dbReference type="Google" id="ProtNLM"/>
    </source>
</evidence>
<dbReference type="SMR" id="A0A445C0X7"/>
<dbReference type="InterPro" id="IPR003406">
    <property type="entry name" value="Glyco_trans_14"/>
</dbReference>
<keyword evidence="5" id="KW-0325">Glycoprotein</keyword>
<keyword evidence="7" id="KW-1185">Reference proteome</keyword>
<organism evidence="6 7">
    <name type="scientific">Arachis hypogaea</name>
    <name type="common">Peanut</name>
    <dbReference type="NCBI Taxonomy" id="3818"/>
    <lineage>
        <taxon>Eukaryota</taxon>
        <taxon>Viridiplantae</taxon>
        <taxon>Streptophyta</taxon>
        <taxon>Embryophyta</taxon>
        <taxon>Tracheophyta</taxon>
        <taxon>Spermatophyta</taxon>
        <taxon>Magnoliopsida</taxon>
        <taxon>eudicotyledons</taxon>
        <taxon>Gunneridae</taxon>
        <taxon>Pentapetalae</taxon>
        <taxon>rosids</taxon>
        <taxon>fabids</taxon>
        <taxon>Fabales</taxon>
        <taxon>Fabaceae</taxon>
        <taxon>Papilionoideae</taxon>
        <taxon>50 kb inversion clade</taxon>
        <taxon>dalbergioids sensu lato</taxon>
        <taxon>Dalbergieae</taxon>
        <taxon>Pterocarpus clade</taxon>
        <taxon>Arachis</taxon>
    </lineage>
</organism>
<comment type="caution">
    <text evidence="6">The sequence shown here is derived from an EMBL/GenBank/DDBJ whole genome shotgun (WGS) entry which is preliminary data.</text>
</comment>
<evidence type="ECO:0000256" key="2">
    <source>
        <dbReference type="ARBA" id="ARBA00022676"/>
    </source>
</evidence>
<dbReference type="EMBL" id="SDMP01000008">
    <property type="protein sequence ID" value="RYR44577.1"/>
    <property type="molecule type" value="Genomic_DNA"/>
</dbReference>
<evidence type="ECO:0000313" key="7">
    <source>
        <dbReference type="Proteomes" id="UP000289738"/>
    </source>
</evidence>
<dbReference type="Pfam" id="PF02485">
    <property type="entry name" value="Branch"/>
    <property type="match status" value="1"/>
</dbReference>
<accession>A0A445C0X7</accession>
<evidence type="ECO:0000256" key="5">
    <source>
        <dbReference type="ARBA" id="ARBA00023180"/>
    </source>
</evidence>
<dbReference type="InterPro" id="IPR044174">
    <property type="entry name" value="BC10-like"/>
</dbReference>
<evidence type="ECO:0000256" key="1">
    <source>
        <dbReference type="ARBA" id="ARBA00004606"/>
    </source>
</evidence>